<dbReference type="CDD" id="cd07724">
    <property type="entry name" value="POD-like_MBL-fold"/>
    <property type="match status" value="1"/>
</dbReference>
<dbReference type="RefSeq" id="WP_062535529.1">
    <property type="nucleotide sequence ID" value="NZ_DF970163.1"/>
</dbReference>
<gene>
    <name evidence="3" type="ORF">MBSD_n0901</name>
</gene>
<reference evidence="3" key="1">
    <citation type="submission" date="2015-08" db="EMBL/GenBank/DDBJ databases">
        <title>Complete DNA Sequence of Pseudomonas syringae pv. actinidiae, the Causal Agent of Kiwifruit Canker Disease.</title>
        <authorList>
            <person name="Rikkerink E.H.A."/>
            <person name="Fineran P.C."/>
        </authorList>
    </citation>
    <scope>NUCLEOTIDE SEQUENCE</scope>
    <source>
        <strain evidence="3">SkMP5</strain>
    </source>
</reference>
<keyword evidence="1" id="KW-0479">Metal-binding</keyword>
<dbReference type="Gene3D" id="3.60.15.10">
    <property type="entry name" value="Ribonuclease Z/Hydroxyacylglutathione hydrolase-like"/>
    <property type="match status" value="1"/>
</dbReference>
<evidence type="ECO:0000313" key="4">
    <source>
        <dbReference type="Proteomes" id="UP000253740"/>
    </source>
</evidence>
<dbReference type="OrthoDB" id="9784009at2"/>
<dbReference type="GO" id="GO:0046872">
    <property type="term" value="F:metal ion binding"/>
    <property type="evidence" value="ECO:0007669"/>
    <property type="project" value="UniProtKB-KW"/>
</dbReference>
<dbReference type="InterPro" id="IPR051682">
    <property type="entry name" value="Mito_Persulfide_Diox"/>
</dbReference>
<dbReference type="GO" id="GO:0050313">
    <property type="term" value="F:sulfur dioxygenase activity"/>
    <property type="evidence" value="ECO:0007669"/>
    <property type="project" value="InterPro"/>
</dbReference>
<dbReference type="STRING" id="1475481.GCA_000953855_00914"/>
<sequence length="291" mass="31390">MRPDVTPFFHAPTSTWSYVVRDPAGSAAALIDPVLDYDPAAGLVCTAPARALLDHVLAHRLEVQWLLETHAHADHLSAAGWLKDALGGPARVGIGAGIVEVQRTFKRLLNLDDGFRADGSQFDRLFADGERFALGSLEVEVLATPGHTSDSVSYRIGDAVFVGDTVFSPPAGTARCDFPGGDAATLYRSIRRLYALPPSTRVFLCHDYPPPGAAPRAEVTLAEQRAHNAHVRDGVDEAAFVALRARRDAALPVPRLLWPALQVNIRGGRLPPPEANGVAYLRTPLRFDTRG</sequence>
<evidence type="ECO:0000256" key="1">
    <source>
        <dbReference type="ARBA" id="ARBA00022723"/>
    </source>
</evidence>
<dbReference type="GO" id="GO:0070813">
    <property type="term" value="P:hydrogen sulfide metabolic process"/>
    <property type="evidence" value="ECO:0007669"/>
    <property type="project" value="TreeGrafter"/>
</dbReference>
<dbReference type="GO" id="GO:0006749">
    <property type="term" value="P:glutathione metabolic process"/>
    <property type="evidence" value="ECO:0007669"/>
    <property type="project" value="InterPro"/>
</dbReference>
<dbReference type="Proteomes" id="UP000253740">
    <property type="component" value="Unassembled WGS sequence"/>
</dbReference>
<dbReference type="InterPro" id="IPR001279">
    <property type="entry name" value="Metallo-B-lactamas"/>
</dbReference>
<dbReference type="InterPro" id="IPR044528">
    <property type="entry name" value="POD-like_MBL-fold"/>
</dbReference>
<evidence type="ECO:0000313" key="3">
    <source>
        <dbReference type="EMBL" id="GAP65611.1"/>
    </source>
</evidence>
<dbReference type="InterPro" id="IPR036866">
    <property type="entry name" value="RibonucZ/Hydroxyglut_hydro"/>
</dbReference>
<feature type="domain" description="Metallo-beta-lactamase" evidence="2">
    <location>
        <begin position="14"/>
        <end position="206"/>
    </location>
</feature>
<dbReference type="SMART" id="SM00849">
    <property type="entry name" value="Lactamase_B"/>
    <property type="match status" value="1"/>
</dbReference>
<name>A0A0K8QLM9_9GAMM</name>
<dbReference type="Pfam" id="PF00753">
    <property type="entry name" value="Lactamase_B"/>
    <property type="match status" value="1"/>
</dbReference>
<dbReference type="PANTHER" id="PTHR43084:SF1">
    <property type="entry name" value="PERSULFIDE DIOXYGENASE ETHE1, MITOCHONDRIAL"/>
    <property type="match status" value="1"/>
</dbReference>
<dbReference type="EMBL" id="DF970163">
    <property type="protein sequence ID" value="GAP65611.1"/>
    <property type="molecule type" value="Genomic_DNA"/>
</dbReference>
<dbReference type="AlphaFoldDB" id="A0A0K8QLM9"/>
<dbReference type="PANTHER" id="PTHR43084">
    <property type="entry name" value="PERSULFIDE DIOXYGENASE ETHE1"/>
    <property type="match status" value="1"/>
</dbReference>
<protein>
    <submittedName>
        <fullName evidence="3">Beta-lactamase domain-containing protein</fullName>
    </submittedName>
</protein>
<dbReference type="SUPFAM" id="SSF56281">
    <property type="entry name" value="Metallo-hydrolase/oxidoreductase"/>
    <property type="match status" value="1"/>
</dbReference>
<keyword evidence="4" id="KW-1185">Reference proteome</keyword>
<accession>A0A0K8QLM9</accession>
<proteinExistence type="predicted"/>
<evidence type="ECO:0000259" key="2">
    <source>
        <dbReference type="SMART" id="SM00849"/>
    </source>
</evidence>
<organism evidence="3">
    <name type="scientific">Mizugakiibacter sediminis</name>
    <dbReference type="NCBI Taxonomy" id="1475481"/>
    <lineage>
        <taxon>Bacteria</taxon>
        <taxon>Pseudomonadati</taxon>
        <taxon>Pseudomonadota</taxon>
        <taxon>Gammaproteobacteria</taxon>
        <taxon>Lysobacterales</taxon>
        <taxon>Rhodanobacteraceae</taxon>
        <taxon>Mizugakiibacter</taxon>
    </lineage>
</organism>